<dbReference type="EMBL" id="CP049109">
    <property type="protein sequence ID" value="QIG78560.1"/>
    <property type="molecule type" value="Genomic_DNA"/>
</dbReference>
<reference evidence="1 2" key="1">
    <citation type="submission" date="2020-02" db="EMBL/GenBank/DDBJ databases">
        <authorList>
            <person name="Zheng R.K."/>
            <person name="Sun C.M."/>
        </authorList>
    </citation>
    <scope>NUCLEOTIDE SEQUENCE [LARGE SCALE GENOMIC DNA]</scope>
    <source>
        <strain evidence="2">zrk23</strain>
    </source>
</reference>
<proteinExistence type="predicted"/>
<sequence length="130" mass="13606">MTMHAPISQSQRASNSGALVTAAARCWRRARDGGAPVQQSLYAMLAPNDCGLLAPVFDSLMTLCEAALGRKIAVGSIFLSQDELLLLGLLDGSRQRHACIACAEGAASALDCAICSTRIMMALVMGRALP</sequence>
<protein>
    <submittedName>
        <fullName evidence="1">Uncharacterized protein</fullName>
    </submittedName>
</protein>
<keyword evidence="2" id="KW-1185">Reference proteome</keyword>
<accession>A0A6G6Y0X6</accession>
<evidence type="ECO:0000313" key="2">
    <source>
        <dbReference type="Proteomes" id="UP000501568"/>
    </source>
</evidence>
<name>A0A6G6Y0X6_9SPHN</name>
<evidence type="ECO:0000313" key="1">
    <source>
        <dbReference type="EMBL" id="QIG78560.1"/>
    </source>
</evidence>
<dbReference type="KEGG" id="spzr:G5C33_01325"/>
<dbReference type="AlphaFoldDB" id="A0A6G6Y0X6"/>
<organism evidence="1 2">
    <name type="scientific">Stakelama tenebrarum</name>
    <dbReference type="NCBI Taxonomy" id="2711215"/>
    <lineage>
        <taxon>Bacteria</taxon>
        <taxon>Pseudomonadati</taxon>
        <taxon>Pseudomonadota</taxon>
        <taxon>Alphaproteobacteria</taxon>
        <taxon>Sphingomonadales</taxon>
        <taxon>Sphingomonadaceae</taxon>
        <taxon>Stakelama</taxon>
    </lineage>
</organism>
<dbReference type="RefSeq" id="WP_165325558.1">
    <property type="nucleotide sequence ID" value="NZ_CP049109.1"/>
</dbReference>
<gene>
    <name evidence="1" type="ORF">G5C33_01325</name>
</gene>
<dbReference type="Proteomes" id="UP000501568">
    <property type="component" value="Chromosome"/>
</dbReference>